<dbReference type="InterPro" id="IPR003594">
    <property type="entry name" value="HATPase_dom"/>
</dbReference>
<keyword evidence="6" id="KW-0418">Kinase</keyword>
<reference evidence="11" key="1">
    <citation type="submission" date="2023-07" db="EMBL/GenBank/DDBJ databases">
        <title>Sequencing the genomes of 1000 actinobacteria strains.</title>
        <authorList>
            <person name="Klenk H.-P."/>
        </authorList>
    </citation>
    <scope>NUCLEOTIDE SEQUENCE</scope>
    <source>
        <strain evidence="11">DSM 44707</strain>
    </source>
</reference>
<dbReference type="CDD" id="cd00082">
    <property type="entry name" value="HisKA"/>
    <property type="match status" value="1"/>
</dbReference>
<dbReference type="InterPro" id="IPR029016">
    <property type="entry name" value="GAF-like_dom_sf"/>
</dbReference>
<dbReference type="PANTHER" id="PTHR43711">
    <property type="entry name" value="TWO-COMPONENT HISTIDINE KINASE"/>
    <property type="match status" value="1"/>
</dbReference>
<dbReference type="SMART" id="SM00387">
    <property type="entry name" value="HATPase_c"/>
    <property type="match status" value="1"/>
</dbReference>
<gene>
    <name evidence="11" type="ORF">J2S41_002096</name>
</gene>
<dbReference type="GO" id="GO:0000155">
    <property type="term" value="F:phosphorelay sensor kinase activity"/>
    <property type="evidence" value="ECO:0007669"/>
    <property type="project" value="InterPro"/>
</dbReference>
<evidence type="ECO:0000256" key="7">
    <source>
        <dbReference type="ARBA" id="ARBA00023012"/>
    </source>
</evidence>
<dbReference type="Gene3D" id="1.10.287.130">
    <property type="match status" value="1"/>
</dbReference>
<dbReference type="Pfam" id="PF02518">
    <property type="entry name" value="HATPase_c"/>
    <property type="match status" value="1"/>
</dbReference>
<dbReference type="Gene3D" id="3.30.450.40">
    <property type="match status" value="1"/>
</dbReference>
<dbReference type="SMART" id="SM00388">
    <property type="entry name" value="HisKA"/>
    <property type="match status" value="1"/>
</dbReference>
<name>A0AAE3YK51_9ACTN</name>
<dbReference type="SMART" id="SM00091">
    <property type="entry name" value="PAS"/>
    <property type="match status" value="1"/>
</dbReference>
<dbReference type="FunFam" id="1.10.287.130:FF:000001">
    <property type="entry name" value="Two-component sensor histidine kinase"/>
    <property type="match status" value="1"/>
</dbReference>
<dbReference type="EC" id="2.7.13.3" evidence="3"/>
<evidence type="ECO:0000256" key="4">
    <source>
        <dbReference type="ARBA" id="ARBA00022553"/>
    </source>
</evidence>
<protein>
    <recommendedName>
        <fullName evidence="3">histidine kinase</fullName>
        <ecNumber evidence="3">2.7.13.3</ecNumber>
    </recommendedName>
</protein>
<dbReference type="PROSITE" id="PS50112">
    <property type="entry name" value="PAS"/>
    <property type="match status" value="1"/>
</dbReference>
<evidence type="ECO:0000256" key="2">
    <source>
        <dbReference type="ARBA" id="ARBA00004236"/>
    </source>
</evidence>
<dbReference type="Gene3D" id="3.30.565.10">
    <property type="entry name" value="Histidine kinase-like ATPase, C-terminal domain"/>
    <property type="match status" value="1"/>
</dbReference>
<comment type="caution">
    <text evidence="11">The sequence shown here is derived from an EMBL/GenBank/DDBJ whole genome shotgun (WGS) entry which is preliminary data.</text>
</comment>
<dbReference type="InterPro" id="IPR005467">
    <property type="entry name" value="His_kinase_dom"/>
</dbReference>
<evidence type="ECO:0000313" key="12">
    <source>
        <dbReference type="Proteomes" id="UP001183643"/>
    </source>
</evidence>
<evidence type="ECO:0000256" key="3">
    <source>
        <dbReference type="ARBA" id="ARBA00012438"/>
    </source>
</evidence>
<evidence type="ECO:0000313" key="11">
    <source>
        <dbReference type="EMBL" id="MDR7275318.1"/>
    </source>
</evidence>
<keyword evidence="7" id="KW-0902">Two-component regulatory system</keyword>
<dbReference type="InterPro" id="IPR036890">
    <property type="entry name" value="HATPase_C_sf"/>
</dbReference>
<keyword evidence="5" id="KW-0808">Transferase</keyword>
<evidence type="ECO:0000256" key="8">
    <source>
        <dbReference type="SAM" id="Phobius"/>
    </source>
</evidence>
<keyword evidence="4" id="KW-0597">Phosphoprotein</keyword>
<dbReference type="Pfam" id="PF00989">
    <property type="entry name" value="PAS"/>
    <property type="match status" value="1"/>
</dbReference>
<dbReference type="SUPFAM" id="SSF55781">
    <property type="entry name" value="GAF domain-like"/>
    <property type="match status" value="1"/>
</dbReference>
<dbReference type="PROSITE" id="PS50109">
    <property type="entry name" value="HIS_KIN"/>
    <property type="match status" value="1"/>
</dbReference>
<evidence type="ECO:0000256" key="1">
    <source>
        <dbReference type="ARBA" id="ARBA00000085"/>
    </source>
</evidence>
<feature type="transmembrane region" description="Helical" evidence="8">
    <location>
        <begin position="100"/>
        <end position="124"/>
    </location>
</feature>
<comment type="subcellular location">
    <subcellularLocation>
        <location evidence="2">Cell membrane</location>
    </subcellularLocation>
</comment>
<dbReference type="GO" id="GO:0005886">
    <property type="term" value="C:plasma membrane"/>
    <property type="evidence" value="ECO:0007669"/>
    <property type="project" value="UniProtKB-SubCell"/>
</dbReference>
<dbReference type="Pfam" id="PF00512">
    <property type="entry name" value="HisKA"/>
    <property type="match status" value="1"/>
</dbReference>
<dbReference type="RefSeq" id="WP_310366138.1">
    <property type="nucleotide sequence ID" value="NZ_JAVDYB010000001.1"/>
</dbReference>
<dbReference type="InterPro" id="IPR036097">
    <property type="entry name" value="HisK_dim/P_sf"/>
</dbReference>
<dbReference type="SUPFAM" id="SSF47384">
    <property type="entry name" value="Homodimeric domain of signal transducing histidine kinase"/>
    <property type="match status" value="1"/>
</dbReference>
<proteinExistence type="predicted"/>
<organism evidence="11 12">
    <name type="scientific">Catenuloplanes atrovinosus</name>
    <dbReference type="NCBI Taxonomy" id="137266"/>
    <lineage>
        <taxon>Bacteria</taxon>
        <taxon>Bacillati</taxon>
        <taxon>Actinomycetota</taxon>
        <taxon>Actinomycetes</taxon>
        <taxon>Micromonosporales</taxon>
        <taxon>Micromonosporaceae</taxon>
        <taxon>Catenuloplanes</taxon>
    </lineage>
</organism>
<accession>A0AAE3YK51</accession>
<feature type="domain" description="PAS" evidence="10">
    <location>
        <begin position="405"/>
        <end position="464"/>
    </location>
</feature>
<dbReference type="InterPro" id="IPR035965">
    <property type="entry name" value="PAS-like_dom_sf"/>
</dbReference>
<evidence type="ECO:0000256" key="6">
    <source>
        <dbReference type="ARBA" id="ARBA00022777"/>
    </source>
</evidence>
<feature type="transmembrane region" description="Helical" evidence="8">
    <location>
        <begin position="33"/>
        <end position="52"/>
    </location>
</feature>
<dbReference type="EMBL" id="JAVDYB010000001">
    <property type="protein sequence ID" value="MDR7275318.1"/>
    <property type="molecule type" value="Genomic_DNA"/>
</dbReference>
<dbReference type="InterPro" id="IPR050736">
    <property type="entry name" value="Sensor_HK_Regulatory"/>
</dbReference>
<keyword evidence="8" id="KW-0812">Transmembrane</keyword>
<dbReference type="AlphaFoldDB" id="A0AAE3YK51"/>
<comment type="catalytic activity">
    <reaction evidence="1">
        <text>ATP + protein L-histidine = ADP + protein N-phospho-L-histidine.</text>
        <dbReference type="EC" id="2.7.13.3"/>
    </reaction>
</comment>
<dbReference type="SUPFAM" id="SSF55874">
    <property type="entry name" value="ATPase domain of HSP90 chaperone/DNA topoisomerase II/histidine kinase"/>
    <property type="match status" value="1"/>
</dbReference>
<evidence type="ECO:0000259" key="9">
    <source>
        <dbReference type="PROSITE" id="PS50109"/>
    </source>
</evidence>
<evidence type="ECO:0000259" key="10">
    <source>
        <dbReference type="PROSITE" id="PS50112"/>
    </source>
</evidence>
<dbReference type="Gene3D" id="3.30.450.20">
    <property type="entry name" value="PAS domain"/>
    <property type="match status" value="1"/>
</dbReference>
<dbReference type="PRINTS" id="PR00344">
    <property type="entry name" value="BCTRLSENSOR"/>
</dbReference>
<feature type="transmembrane region" description="Helical" evidence="8">
    <location>
        <begin position="136"/>
        <end position="157"/>
    </location>
</feature>
<evidence type="ECO:0000256" key="5">
    <source>
        <dbReference type="ARBA" id="ARBA00022679"/>
    </source>
</evidence>
<dbReference type="Proteomes" id="UP001183643">
    <property type="component" value="Unassembled WGS sequence"/>
</dbReference>
<dbReference type="SUPFAM" id="SSF55785">
    <property type="entry name" value="PYP-like sensor domain (PAS domain)"/>
    <property type="match status" value="1"/>
</dbReference>
<feature type="transmembrane region" description="Helical" evidence="8">
    <location>
        <begin position="209"/>
        <end position="228"/>
    </location>
</feature>
<keyword evidence="12" id="KW-1185">Reference proteome</keyword>
<dbReference type="InterPro" id="IPR003661">
    <property type="entry name" value="HisK_dim/P_dom"/>
</dbReference>
<dbReference type="CDD" id="cd00130">
    <property type="entry name" value="PAS"/>
    <property type="match status" value="1"/>
</dbReference>
<dbReference type="NCBIfam" id="TIGR00229">
    <property type="entry name" value="sensory_box"/>
    <property type="match status" value="1"/>
</dbReference>
<keyword evidence="8" id="KW-0472">Membrane</keyword>
<feature type="transmembrane region" description="Helical" evidence="8">
    <location>
        <begin position="169"/>
        <end position="197"/>
    </location>
</feature>
<keyword evidence="8" id="KW-1133">Transmembrane helix</keyword>
<sequence>MTITPTPTGHPGALARVATAVREARGDPVLRRVAAVSLLGAALAAVVLWLTADRGGVMDGVGLSDAWLVPGLMALTCAAELTVVRLRHGDAVEELSLYEAALIIVVLLLPPGLALLTALIALVVASAVQRRPLVKAVFNLGTYAAAVSGLILVVHAVGGTPGHLTPRVLAGVLLGTLLFTVINLGCLAQILGVVSGVSPWQIIRDEARLSLYMALGTVATGLTTVEIARHSPMLLPFMALPALALTFAYRAAAQEADERARSARLLELSQVLAEREDLIRRFLLLVRDAFDADIAVAVTVAGTAVSVDADAPGEVATGPIPAYLERLGDPDRPAHLTTGLTADLRDLLVVPVEAGGRRFGTVALGARTRRGRRLSTRDLTLLAPLGNALAVALRGAEHLDRLVEESSKLHAVVEQSSAGIVMVEEDGVVRMWNEAFAELTGVSAAAADGRPLAGLLDVPDDDDRAGLLPVTPASPQTATELTIRRPDGELRRLRLAHSAVFDTGRLVRDVVVITDLTREYRAERLKSDFIATVSHELRTPLTPIIGYLDLLRTRGDRMTPQKRAQSLELVADRARHMSRLVEDLLLASRVGDGQDEPALRVDLGAHDLVALVRQVTGDLGGDGGRIVTDVPGEPVPVRCDAGRTVQVVGNLVGNALKYSPADARVDVRLHVRAELAWVDVTDRGRGIPADQLEKVFEKFHRVEDPMTMSTGGTGLGLFIARRLAQAMDGDIAVTSTLGVGSTFTLALPLAEPVVPDNGA</sequence>
<dbReference type="GO" id="GO:0006355">
    <property type="term" value="P:regulation of DNA-templated transcription"/>
    <property type="evidence" value="ECO:0007669"/>
    <property type="project" value="InterPro"/>
</dbReference>
<dbReference type="InterPro" id="IPR013767">
    <property type="entry name" value="PAS_fold"/>
</dbReference>
<dbReference type="PANTHER" id="PTHR43711:SF1">
    <property type="entry name" value="HISTIDINE KINASE 1"/>
    <property type="match status" value="1"/>
</dbReference>
<dbReference type="InterPro" id="IPR004358">
    <property type="entry name" value="Sig_transdc_His_kin-like_C"/>
</dbReference>
<dbReference type="InterPro" id="IPR000014">
    <property type="entry name" value="PAS"/>
</dbReference>
<feature type="domain" description="Histidine kinase" evidence="9">
    <location>
        <begin position="532"/>
        <end position="751"/>
    </location>
</feature>